<dbReference type="GO" id="GO:0005524">
    <property type="term" value="F:ATP binding"/>
    <property type="evidence" value="ECO:0007669"/>
    <property type="project" value="UniProtKB-UniRule"/>
</dbReference>
<dbReference type="GO" id="GO:0008270">
    <property type="term" value="F:zinc ion binding"/>
    <property type="evidence" value="ECO:0007669"/>
    <property type="project" value="UniProtKB-KW"/>
</dbReference>
<dbReference type="Pfam" id="PF00118">
    <property type="entry name" value="Cpn60_TCP1"/>
    <property type="match status" value="1"/>
</dbReference>
<dbReference type="FunFam" id="3.30.810.10:FF:000001">
    <property type="entry name" value="1-phosphatidylinositol 3-phosphate 5-kinase FAB1"/>
    <property type="match status" value="1"/>
</dbReference>
<dbReference type="GO" id="GO:0000285">
    <property type="term" value="F:1-phosphatidylinositol-3-phosphate 5-kinase activity"/>
    <property type="evidence" value="ECO:0007669"/>
    <property type="project" value="UniProtKB-EC"/>
</dbReference>
<dbReference type="InterPro" id="IPR000306">
    <property type="entry name" value="Znf_FYVE"/>
</dbReference>
<feature type="compositionally biased region" description="Polar residues" evidence="13">
    <location>
        <begin position="1623"/>
        <end position="1639"/>
    </location>
</feature>
<dbReference type="Gene3D" id="3.30.810.10">
    <property type="entry name" value="2-Layer Sandwich"/>
    <property type="match status" value="1"/>
</dbReference>
<feature type="compositionally biased region" description="Polar residues" evidence="13">
    <location>
        <begin position="48"/>
        <end position="63"/>
    </location>
</feature>
<dbReference type="Pfam" id="PF01363">
    <property type="entry name" value="FYVE"/>
    <property type="match status" value="1"/>
</dbReference>
<feature type="compositionally biased region" description="Basic residues" evidence="13">
    <location>
        <begin position="594"/>
        <end position="604"/>
    </location>
</feature>
<evidence type="ECO:0000259" key="14">
    <source>
        <dbReference type="PROSITE" id="PS50178"/>
    </source>
</evidence>
<evidence type="ECO:0000256" key="6">
    <source>
        <dbReference type="ARBA" id="ARBA00022771"/>
    </source>
</evidence>
<feature type="region of interest" description="Disordered" evidence="13">
    <location>
        <begin position="1614"/>
        <end position="1783"/>
    </location>
</feature>
<dbReference type="InterPro" id="IPR013083">
    <property type="entry name" value="Znf_RING/FYVE/PHD"/>
</dbReference>
<dbReference type="PROSITE" id="PS50178">
    <property type="entry name" value="ZF_FYVE"/>
    <property type="match status" value="1"/>
</dbReference>
<dbReference type="Gene3D" id="3.50.7.10">
    <property type="entry name" value="GroEL"/>
    <property type="match status" value="1"/>
</dbReference>
<dbReference type="Pfam" id="PF01504">
    <property type="entry name" value="PIP5K"/>
    <property type="match status" value="2"/>
</dbReference>
<evidence type="ECO:0000256" key="10">
    <source>
        <dbReference type="ARBA" id="ARBA00075294"/>
    </source>
</evidence>
<feature type="domain" description="PIPK" evidence="15">
    <location>
        <begin position="1993"/>
        <end position="2323"/>
    </location>
</feature>
<name>A0A4T0WLA8_9PEZI</name>
<feature type="region of interest" description="Disordered" evidence="13">
    <location>
        <begin position="514"/>
        <end position="541"/>
    </location>
</feature>
<feature type="compositionally biased region" description="Low complexity" evidence="13">
    <location>
        <begin position="116"/>
        <end position="130"/>
    </location>
</feature>
<dbReference type="InterPro" id="IPR027484">
    <property type="entry name" value="PInositol-4-P-5-kinase_N"/>
</dbReference>
<dbReference type="SMART" id="SM00330">
    <property type="entry name" value="PIPKc"/>
    <property type="match status" value="1"/>
</dbReference>
<evidence type="ECO:0000256" key="7">
    <source>
        <dbReference type="ARBA" id="ARBA00022777"/>
    </source>
</evidence>
<evidence type="ECO:0000256" key="11">
    <source>
        <dbReference type="PROSITE-ProRule" id="PRU00091"/>
    </source>
</evidence>
<feature type="region of interest" description="Disordered" evidence="13">
    <location>
        <begin position="688"/>
        <end position="755"/>
    </location>
</feature>
<dbReference type="EC" id="2.7.1.150" evidence="2"/>
<evidence type="ECO:0000259" key="15">
    <source>
        <dbReference type="PROSITE" id="PS51455"/>
    </source>
</evidence>
<dbReference type="CDD" id="cd03334">
    <property type="entry name" value="Fab1_TCP"/>
    <property type="match status" value="1"/>
</dbReference>
<feature type="compositionally biased region" description="Polar residues" evidence="13">
    <location>
        <begin position="1713"/>
        <end position="1723"/>
    </location>
</feature>
<keyword evidence="7 12" id="KW-0418">Kinase</keyword>
<evidence type="ECO:0000313" key="16">
    <source>
        <dbReference type="EMBL" id="TID07631.1"/>
    </source>
</evidence>
<feature type="region of interest" description="Disordered" evidence="13">
    <location>
        <begin position="566"/>
        <end position="616"/>
    </location>
</feature>
<comment type="catalytic activity">
    <reaction evidence="1">
        <text>a 1,2-diacyl-sn-glycero-3-phospho-(1D-myo-inositol-3-phosphate) + ATP = a 1,2-diacyl-sn-glycero-3-phospho-(1D-myo-inositol-3,5-bisphosphate) + ADP + H(+)</text>
        <dbReference type="Rhea" id="RHEA:13609"/>
        <dbReference type="ChEBI" id="CHEBI:15378"/>
        <dbReference type="ChEBI" id="CHEBI:30616"/>
        <dbReference type="ChEBI" id="CHEBI:57923"/>
        <dbReference type="ChEBI" id="CHEBI:58088"/>
        <dbReference type="ChEBI" id="CHEBI:456216"/>
        <dbReference type="EC" id="2.7.1.150"/>
    </reaction>
</comment>
<sequence length="2353" mass="261451">MASNNIPKPNSPAVLSTPPSFRSRHDSINSISTASQADKDQLAHTLNRIHTSASQSDSLTTFNDFAPPPVSLPAAETKVLAGELVQNGLSGLYSRLKEAVGAVGARQQDADDGDSFDAASKRSTSTSATTPKIPIASLARAETAATGSSFNSGTTHDSPMTATSSGINTAMSDSQPHPPQSSKATSISAMTASKSSASSRQTIPSVAKASAVTAINPEVAPATAPRSVARMDDGPGRSSGRRSISKQPDPRPLVIGAESLHKFDVLEPKHGGGTDRSYTSGRPRREDVAVDGPADKALSPIKTNAPQLPKLQTTDPRSPVSSTASMMLAPKRPAVIDRISRSRSPGYAPSRSSSMEHVTAEPSPISTTAHDSVYHDSFAHDSQPKHGRTGALRIPGTTTNEGAPDQVNARLDRMRRQVLSKEFWMADETCKECFICGQPFSAFRRKHHCRTCGCIFDSKCTSIIPASKFGMTGTLRVCKTCLKVINQRLYEGSGSDDSGDDSFLPAFFRQTKATPKVTQAEAEPEEPSFADRMEDLGDSRSVQTPMMAIPATRRINDSNRNSAILEIDAPQLSRPSSSRSLRSLTSANRPQSSGHRRHHSKHHNNFMARFKPMPDDRAPFRKGITEEMAKKPKYPAFHDDNIIDPELAAYMSDESSGDEQMSIFATMSNADLQPSSYDHEKSSFGPFLSTGRRHRLGRGEKSVSGLSFTSRGMDDNAGSGSIIGHNRPGRRRNLSNVSHQMRSPRPKSGIFNKGPSVSNENMFAIENPAIEATKLTRSESMQADKQPQVELNPSSMLHVKRLLHQLLEDSGIPNVPAWERALVPILLQCTDDVTPDIRVGDDMDIRHYVKLKKIPGGKPGDTSYVSGVIFTKNLALKSMPRRILNPRIVIVSFPIEYQRHQQHFMSLQPVIEQEKEFLRIVVNRIINLRPQLLLCEKSVSGVALQYLSEANIAVAYNVKPSVIEAVSRCAETDIISSLDMLALQVQVGRSGGFEVKTYVNKNYPGKKKTYIFLSGCSEKLGCTIALRGDSTEVLSKMKKITEFMVYVVYNLKLETCLMRDEYIQLPAEPEESPSLASSLRQHPEDAPRSLSASTEIGKNGPQITKTSPTDSELPSQTSDGTSLVTAEGTVSSDQTEEPATEERPTLLSLHASHVPPTSPESQVPEDVPMPTYYSDMVARYETKILSASPFVKFAQPYLLMKAREQERRLVYLKRLRDQDVVEEQIDAEKSKSQKFQLIKPEMVHAIGQKAPRQVMEILHAVHDAEYDKALYNYQTQTRQWENYIQGNLDLFDPYSHQNIVVLYSVICSETKIPCSEPGLIAIAFYDEHVDESGSMDPDCTLGQYIEDLCISKDSICTSNGCDRKMTGHHRTYVHDESRVTIFVEPAAKRRNLDGITMWSYCKTCKKDSPEMGMSDSTWKYSFGKYLELLFWSRGLRLHEITGCPHDHHRDHIRYFHFRDTWVRIHYDPIDLLEIIVPRARITWKVENDLKLKNEIFNKIEERWARFINSVKLRLKSIRIDSVLPEKADACKAEVDRLAKKAHDDQVALIRKLQETYVNSKYYEVIPFNAIVREMLEKAGDWDASFTKFETDFLPDKDLRQLTMIQLKKIFTDNESRESLPSIDGNSTVDSGEPPSQTFSDADEKVSTQPTDPTEPNQEGATGPAEEEHGKQVEPGQEGLEEKEACLSSEPEKEAEQVETKEDTAGREVPELSSEASKSDTPNDTALHRVESLDLATTPNSPKAKGLFPLAPINPVGETSATASNAEPTSPIVARPPLSTASTNISLSEKVEQLRREQQIMGAETSQGATKAIVEVYHNIDNAVQEPGPSNSSEIKILEPKTAPVTPAPLGTVQTEPDMMPPMEESHPAPEAPPLTEEHHVGGETDDTATVTASHGGSDDEGQSDTEQSILDDLLPDVKELADSLEPSTEIPLELPKHQKTSLMKMLTNFWAERSASGWPQLDYPVNASDHIFLDSDVIVREDEPSSVIAFALSSDDYRTKLTDIRRQERMAMQKDYEPNFDGRSSGLSDTGGEFMMEEGELEKSLLRATGTHLKYQFKEGSATMLCKIFYAEQFDALRRKCGVADRIVESLSRCLKWDSKGGKTKSVFLKTLDDRLVLKGLSPIETSAFLRFAPAYFSIMAEALFHDLPSVIAKMLGFFQLIIKNPVTGVEIKLDLLLMENLFYDRGPTRLFDLKGSMRNRKIQSTGEQNEVLLDENMVEFIYESPLFAREHSKKLLRASVWNDTLFLARQNVMDYSLMIAVDEARKELVVGIIDCIRTYTWDKKLESWIKDRGFAGGGRNRPTVTSPKEYKSRFREAMARYILQAPNCWHQFGVPQLNNTMRTRFESDAKAE</sequence>
<evidence type="ECO:0000256" key="9">
    <source>
        <dbReference type="ARBA" id="ARBA00022840"/>
    </source>
</evidence>
<feature type="compositionally biased region" description="Polar residues" evidence="13">
    <location>
        <begin position="1756"/>
        <end position="1767"/>
    </location>
</feature>
<dbReference type="Gene3D" id="3.30.800.10">
    <property type="entry name" value="Phosphatidylinositol Phosphate Kinase II Beta"/>
    <property type="match status" value="1"/>
</dbReference>
<protein>
    <recommendedName>
        <fullName evidence="2">1-phosphatidylinositol-3-phosphate 5-kinase</fullName>
        <ecNumber evidence="2">2.7.1.150</ecNumber>
    </recommendedName>
    <alternativeName>
        <fullName evidence="10">Type III PIP kinase</fullName>
    </alternativeName>
</protein>
<dbReference type="PANTHER" id="PTHR45748:SF7">
    <property type="entry name" value="1-PHOSPHATIDYLINOSITOL 3-PHOSPHATE 5-KINASE-RELATED"/>
    <property type="match status" value="1"/>
</dbReference>
<feature type="compositionally biased region" description="Polar residues" evidence="13">
    <location>
        <begin position="1646"/>
        <end position="1659"/>
    </location>
</feature>
<feature type="compositionally biased region" description="Low complexity" evidence="13">
    <location>
        <begin position="572"/>
        <end position="586"/>
    </location>
</feature>
<dbReference type="InterPro" id="IPR002498">
    <property type="entry name" value="PInositol-4-P-4/5-kinase_core"/>
</dbReference>
<dbReference type="InterPro" id="IPR011011">
    <property type="entry name" value="Znf_FYVE_PHD"/>
</dbReference>
<evidence type="ECO:0000256" key="12">
    <source>
        <dbReference type="PROSITE-ProRule" id="PRU00781"/>
    </source>
</evidence>
<feature type="compositionally biased region" description="Polar residues" evidence="13">
    <location>
        <begin position="1"/>
        <end position="20"/>
    </location>
</feature>
<gene>
    <name evidence="16" type="ORF">CH35J_001289</name>
</gene>
<dbReference type="EMBL" id="MWPZ01000001">
    <property type="protein sequence ID" value="TID07631.1"/>
    <property type="molecule type" value="Genomic_DNA"/>
</dbReference>
<dbReference type="GO" id="GO:0046854">
    <property type="term" value="P:phosphatidylinositol phosphate biosynthetic process"/>
    <property type="evidence" value="ECO:0007669"/>
    <property type="project" value="TreeGrafter"/>
</dbReference>
<dbReference type="PROSITE" id="PS51455">
    <property type="entry name" value="PIPK"/>
    <property type="match status" value="1"/>
</dbReference>
<keyword evidence="3 12" id="KW-0808">Transferase</keyword>
<reference evidence="16 17" key="1">
    <citation type="journal article" date="2019" name="Genome Biol. Evol.">
        <title>Genomic Plasticity Mediated by Transposable Elements in the Plant Pathogenic Fungus Colletotrichum higginsianum.</title>
        <authorList>
            <person name="Tsushima A."/>
            <person name="Gan P."/>
            <person name="Kumakura N."/>
            <person name="Narusaka M."/>
            <person name="Takano Y."/>
            <person name="Narusaka Y."/>
            <person name="Shirasu K."/>
        </authorList>
    </citation>
    <scope>NUCLEOTIDE SEQUENCE [LARGE SCALE GENOMIC DNA]</scope>
    <source>
        <strain evidence="16 17">MAFF305635-RFP</strain>
    </source>
</reference>
<feature type="compositionally biased region" description="Basic and acidic residues" evidence="13">
    <location>
        <begin position="529"/>
        <end position="538"/>
    </location>
</feature>
<dbReference type="Gene3D" id="3.30.40.10">
    <property type="entry name" value="Zinc/RING finger domain, C3HC4 (zinc finger)"/>
    <property type="match status" value="1"/>
</dbReference>
<dbReference type="Proteomes" id="UP000305883">
    <property type="component" value="Unassembled WGS sequence"/>
</dbReference>
<feature type="region of interest" description="Disordered" evidence="13">
    <location>
        <begin position="1068"/>
        <end position="1143"/>
    </location>
</feature>
<feature type="compositionally biased region" description="Polar residues" evidence="13">
    <location>
        <begin position="301"/>
        <end position="324"/>
    </location>
</feature>
<evidence type="ECO:0000256" key="4">
    <source>
        <dbReference type="ARBA" id="ARBA00022723"/>
    </source>
</evidence>
<keyword evidence="4" id="KW-0479">Metal-binding</keyword>
<dbReference type="OrthoDB" id="158357at2759"/>
<evidence type="ECO:0000256" key="5">
    <source>
        <dbReference type="ARBA" id="ARBA00022741"/>
    </source>
</evidence>
<feature type="compositionally biased region" description="Basic and acidic residues" evidence="13">
    <location>
        <begin position="259"/>
        <end position="273"/>
    </location>
</feature>
<dbReference type="FunFam" id="3.50.7.10:FF:000007">
    <property type="entry name" value="1-phosphatidylinositol 3-phosphate 5-kinase isoform X1"/>
    <property type="match status" value="1"/>
</dbReference>
<dbReference type="CDD" id="cd17300">
    <property type="entry name" value="PIPKc_PIKfyve"/>
    <property type="match status" value="1"/>
</dbReference>
<feature type="region of interest" description="Disordered" evidence="13">
    <location>
        <begin position="105"/>
        <end position="324"/>
    </location>
</feature>
<feature type="region of interest" description="Disordered" evidence="13">
    <location>
        <begin position="1839"/>
        <end position="1905"/>
    </location>
</feature>
<dbReference type="InterPro" id="IPR017455">
    <property type="entry name" value="Znf_FYVE-rel"/>
</dbReference>
<keyword evidence="5 12" id="KW-0547">Nucleotide-binding</keyword>
<keyword evidence="9 12" id="KW-0067">ATP-binding</keyword>
<dbReference type="InterPro" id="IPR027483">
    <property type="entry name" value="PInositol-4-P-4/5-kinase_C_sf"/>
</dbReference>
<feature type="compositionally biased region" description="Polar residues" evidence="13">
    <location>
        <begin position="145"/>
        <end position="175"/>
    </location>
</feature>
<dbReference type="SMART" id="SM00064">
    <property type="entry name" value="FYVE"/>
    <property type="match status" value="1"/>
</dbReference>
<proteinExistence type="predicted"/>
<evidence type="ECO:0000256" key="2">
    <source>
        <dbReference type="ARBA" id="ARBA00012009"/>
    </source>
</evidence>
<dbReference type="SUPFAM" id="SSF56104">
    <property type="entry name" value="SAICAR synthase-like"/>
    <property type="match status" value="1"/>
</dbReference>
<evidence type="ECO:0000313" key="17">
    <source>
        <dbReference type="Proteomes" id="UP000305883"/>
    </source>
</evidence>
<dbReference type="FunFam" id="3.30.40.10:FF:000283">
    <property type="entry name" value="1-phosphatidylinositol-3-phosphate 5-kinase (Fab1)"/>
    <property type="match status" value="1"/>
</dbReference>
<dbReference type="SUPFAM" id="SSF52029">
    <property type="entry name" value="GroEL apical domain-like"/>
    <property type="match status" value="1"/>
</dbReference>
<evidence type="ECO:0000256" key="13">
    <source>
        <dbReference type="SAM" id="MobiDB-lite"/>
    </source>
</evidence>
<dbReference type="FunFam" id="3.30.800.10:FF:000005">
    <property type="entry name" value="1-phosphatidylinositol-3-phosphate 5-kinase (Fab1)"/>
    <property type="match status" value="1"/>
</dbReference>
<keyword evidence="8" id="KW-0862">Zinc</keyword>
<keyword evidence="6 11" id="KW-0863">Zinc-finger</keyword>
<accession>A0A4T0WLA8</accession>
<feature type="compositionally biased region" description="Basic and acidic residues" evidence="13">
    <location>
        <begin position="1679"/>
        <end position="1709"/>
    </location>
</feature>
<dbReference type="InterPro" id="IPR044769">
    <property type="entry name" value="PIKfyve_PIPKc"/>
</dbReference>
<feature type="region of interest" description="Disordered" evidence="13">
    <location>
        <begin position="379"/>
        <end position="404"/>
    </location>
</feature>
<organism evidence="16 17">
    <name type="scientific">Colletotrichum higginsianum</name>
    <dbReference type="NCBI Taxonomy" id="80884"/>
    <lineage>
        <taxon>Eukaryota</taxon>
        <taxon>Fungi</taxon>
        <taxon>Dikarya</taxon>
        <taxon>Ascomycota</taxon>
        <taxon>Pezizomycotina</taxon>
        <taxon>Sordariomycetes</taxon>
        <taxon>Hypocreomycetidae</taxon>
        <taxon>Glomerellales</taxon>
        <taxon>Glomerellaceae</taxon>
        <taxon>Colletotrichum</taxon>
        <taxon>Colletotrichum destructivum species complex</taxon>
    </lineage>
</organism>
<comment type="caution">
    <text evidence="16">The sequence shown here is derived from an EMBL/GenBank/DDBJ whole genome shotgun (WGS) entry which is preliminary data.</text>
</comment>
<evidence type="ECO:0000256" key="1">
    <source>
        <dbReference type="ARBA" id="ARBA00000768"/>
    </source>
</evidence>
<dbReference type="SUPFAM" id="SSF57903">
    <property type="entry name" value="FYVE/PHD zinc finger"/>
    <property type="match status" value="1"/>
</dbReference>
<feature type="compositionally biased region" description="Low complexity" evidence="13">
    <location>
        <begin position="181"/>
        <end position="199"/>
    </location>
</feature>
<dbReference type="InterPro" id="IPR027409">
    <property type="entry name" value="GroEL-like_apical_dom_sf"/>
</dbReference>
<feature type="region of interest" description="Disordered" evidence="13">
    <location>
        <begin position="1"/>
        <end position="65"/>
    </location>
</feature>
<feature type="compositionally biased region" description="Polar residues" evidence="13">
    <location>
        <begin position="1090"/>
        <end position="1133"/>
    </location>
</feature>
<feature type="domain" description="FYVE-type" evidence="14">
    <location>
        <begin position="427"/>
        <end position="486"/>
    </location>
</feature>
<dbReference type="PANTHER" id="PTHR45748">
    <property type="entry name" value="1-PHOSPHATIDYLINOSITOL 3-PHOSPHATE 5-KINASE-RELATED"/>
    <property type="match status" value="1"/>
</dbReference>
<dbReference type="GO" id="GO:0000329">
    <property type="term" value="C:fungal-type vacuole membrane"/>
    <property type="evidence" value="ECO:0007669"/>
    <property type="project" value="TreeGrafter"/>
</dbReference>
<dbReference type="GO" id="GO:0010008">
    <property type="term" value="C:endosome membrane"/>
    <property type="evidence" value="ECO:0007669"/>
    <property type="project" value="TreeGrafter"/>
</dbReference>
<evidence type="ECO:0000256" key="3">
    <source>
        <dbReference type="ARBA" id="ARBA00022679"/>
    </source>
</evidence>
<dbReference type="InterPro" id="IPR002423">
    <property type="entry name" value="Cpn60/GroEL/TCP-1"/>
</dbReference>
<evidence type="ECO:0000256" key="8">
    <source>
        <dbReference type="ARBA" id="ARBA00022833"/>
    </source>
</evidence>